<feature type="transmembrane region" description="Helical" evidence="6">
    <location>
        <begin position="55"/>
        <end position="74"/>
    </location>
</feature>
<protein>
    <recommendedName>
        <fullName evidence="6">TVP38/TMEM64 family membrane protein</fullName>
    </recommendedName>
</protein>
<keyword evidence="2 6" id="KW-1003">Cell membrane</keyword>
<feature type="transmembrane region" description="Helical" evidence="6">
    <location>
        <begin position="174"/>
        <end position="194"/>
    </location>
</feature>
<dbReference type="EMBL" id="CP046620">
    <property type="protein sequence ID" value="QHQ37402.1"/>
    <property type="molecule type" value="Genomic_DNA"/>
</dbReference>
<dbReference type="Proteomes" id="UP000464495">
    <property type="component" value="Chromosome"/>
</dbReference>
<keyword evidence="4 6" id="KW-1133">Transmembrane helix</keyword>
<evidence type="ECO:0000256" key="1">
    <source>
        <dbReference type="ARBA" id="ARBA00004651"/>
    </source>
</evidence>
<name>A0A6P1T9T9_9RHOB</name>
<sequence length="243" mass="25840">MTDTPDARRFDVKRLLPLAAIAVVAGVGIYYREYFSFATLAEHREALIAWRDESYVLAAAGYFLAYVLVVAFSLPGALVMTLTGGFLFGLVAGGLLTVVAATTGAVAIFLAARMGLGDTLAAKMEAGQGLMHKIRNGLKENEVSYLLLMRLVPAIPFFVANLAPALVGVKLRNYVVTTFFGIMPGTLVYSWVGAGLGKVFARGETPDLGIFFEWHILGPVLGLCALAALPIIIKAVRGKGAAE</sequence>
<dbReference type="GO" id="GO:0005886">
    <property type="term" value="C:plasma membrane"/>
    <property type="evidence" value="ECO:0007669"/>
    <property type="project" value="UniProtKB-SubCell"/>
</dbReference>
<accession>A0A6P1T9T9</accession>
<gene>
    <name evidence="8" type="ORF">GO499_11865</name>
</gene>
<organism evidence="8 9">
    <name type="scientific">Algicella marina</name>
    <dbReference type="NCBI Taxonomy" id="2683284"/>
    <lineage>
        <taxon>Bacteria</taxon>
        <taxon>Pseudomonadati</taxon>
        <taxon>Pseudomonadota</taxon>
        <taxon>Alphaproteobacteria</taxon>
        <taxon>Rhodobacterales</taxon>
        <taxon>Paracoccaceae</taxon>
        <taxon>Algicella</taxon>
    </lineage>
</organism>
<comment type="similarity">
    <text evidence="6">Belongs to the TVP38/TMEM64 family.</text>
</comment>
<evidence type="ECO:0000313" key="8">
    <source>
        <dbReference type="EMBL" id="QHQ37402.1"/>
    </source>
</evidence>
<keyword evidence="5 6" id="KW-0472">Membrane</keyword>
<dbReference type="InterPro" id="IPR032816">
    <property type="entry name" value="VTT_dom"/>
</dbReference>
<feature type="transmembrane region" description="Helical" evidence="6">
    <location>
        <begin position="214"/>
        <end position="233"/>
    </location>
</feature>
<feature type="domain" description="VTT" evidence="7">
    <location>
        <begin position="78"/>
        <end position="194"/>
    </location>
</feature>
<evidence type="ECO:0000259" key="7">
    <source>
        <dbReference type="Pfam" id="PF09335"/>
    </source>
</evidence>
<keyword evidence="3 6" id="KW-0812">Transmembrane</keyword>
<dbReference type="InterPro" id="IPR015414">
    <property type="entry name" value="TMEM64"/>
</dbReference>
<keyword evidence="9" id="KW-1185">Reference proteome</keyword>
<dbReference type="AlphaFoldDB" id="A0A6P1T9T9"/>
<feature type="transmembrane region" description="Helical" evidence="6">
    <location>
        <begin position="12"/>
        <end position="31"/>
    </location>
</feature>
<evidence type="ECO:0000256" key="5">
    <source>
        <dbReference type="ARBA" id="ARBA00023136"/>
    </source>
</evidence>
<comment type="subcellular location">
    <subcellularLocation>
        <location evidence="1 6">Cell membrane</location>
        <topology evidence="1 6">Multi-pass membrane protein</topology>
    </subcellularLocation>
</comment>
<dbReference type="KEGG" id="amaq:GO499_11865"/>
<evidence type="ECO:0000256" key="6">
    <source>
        <dbReference type="RuleBase" id="RU366058"/>
    </source>
</evidence>
<evidence type="ECO:0000256" key="2">
    <source>
        <dbReference type="ARBA" id="ARBA00022475"/>
    </source>
</evidence>
<dbReference type="PANTHER" id="PTHR12677:SF59">
    <property type="entry name" value="GOLGI APPARATUS MEMBRANE PROTEIN TVP38-RELATED"/>
    <property type="match status" value="1"/>
</dbReference>
<reference evidence="8 9" key="1">
    <citation type="submission" date="2019-12" db="EMBL/GenBank/DDBJ databases">
        <title>Complete genome sequence of Algicella marina strain 9Alg 56(T) isolated from the red alga Tichocarpus crinitus.</title>
        <authorList>
            <person name="Kim S.-G."/>
            <person name="Nedashkovskaya O.I."/>
        </authorList>
    </citation>
    <scope>NUCLEOTIDE SEQUENCE [LARGE SCALE GENOMIC DNA]</scope>
    <source>
        <strain evidence="8 9">9Alg 56</strain>
    </source>
</reference>
<dbReference type="PANTHER" id="PTHR12677">
    <property type="entry name" value="GOLGI APPARATUS MEMBRANE PROTEIN TVP38-RELATED"/>
    <property type="match status" value="1"/>
</dbReference>
<evidence type="ECO:0000256" key="3">
    <source>
        <dbReference type="ARBA" id="ARBA00022692"/>
    </source>
</evidence>
<evidence type="ECO:0000256" key="4">
    <source>
        <dbReference type="ARBA" id="ARBA00022989"/>
    </source>
</evidence>
<feature type="transmembrane region" description="Helical" evidence="6">
    <location>
        <begin position="86"/>
        <end position="112"/>
    </location>
</feature>
<proteinExistence type="inferred from homology"/>
<evidence type="ECO:0000313" key="9">
    <source>
        <dbReference type="Proteomes" id="UP000464495"/>
    </source>
</evidence>
<dbReference type="Pfam" id="PF09335">
    <property type="entry name" value="VTT_dom"/>
    <property type="match status" value="1"/>
</dbReference>
<feature type="transmembrane region" description="Helical" evidence="6">
    <location>
        <begin position="145"/>
        <end position="167"/>
    </location>
</feature>